<dbReference type="Pfam" id="PF08545">
    <property type="entry name" value="ACP_syn_III"/>
    <property type="match status" value="1"/>
</dbReference>
<reference evidence="15" key="1">
    <citation type="journal article" date="2005" name="Environ. Microbiol.">
        <title>Genetic and functional properties of uncultivated thermophilic crenarchaeotes from a subsurface gold mine as revealed by analysis of genome fragments.</title>
        <authorList>
            <person name="Nunoura T."/>
            <person name="Hirayama H."/>
            <person name="Takami H."/>
            <person name="Oida H."/>
            <person name="Nishi S."/>
            <person name="Shimamura S."/>
            <person name="Suzuki Y."/>
            <person name="Inagaki F."/>
            <person name="Takai K."/>
            <person name="Nealson K.H."/>
            <person name="Horikoshi K."/>
        </authorList>
    </citation>
    <scope>NUCLEOTIDE SEQUENCE</scope>
</reference>
<comment type="function">
    <text evidence="12">Catalyzes the condensation reaction of fatty acid synthesis by the addition to an acyl acceptor of two carbons from malonyl-ACP. Catalyzes the first condensation reaction which initiates fatty acid synthesis and may therefore play a role in governing the total rate of fatty acid production. Possesses both acetoacetyl-ACP synthase and acetyl transacylase activities. Its substrate specificity determines the biosynthesis of branched-chain and/or straight-chain of fatty acids.</text>
</comment>
<evidence type="ECO:0000256" key="8">
    <source>
        <dbReference type="ARBA" id="ARBA00023098"/>
    </source>
</evidence>
<evidence type="ECO:0000256" key="6">
    <source>
        <dbReference type="ARBA" id="ARBA00022679"/>
    </source>
</evidence>
<evidence type="ECO:0000256" key="10">
    <source>
        <dbReference type="ARBA" id="ARBA00023315"/>
    </source>
</evidence>
<feature type="domain" description="Beta-ketoacyl-[acyl-carrier-protein] synthase III N-terminal" evidence="14">
    <location>
        <begin position="109"/>
        <end position="186"/>
    </location>
</feature>
<dbReference type="GO" id="GO:0006633">
    <property type="term" value="P:fatty acid biosynthetic process"/>
    <property type="evidence" value="ECO:0007669"/>
    <property type="project" value="UniProtKB-UniRule"/>
</dbReference>
<feature type="active site" evidence="12">
    <location>
        <position position="115"/>
    </location>
</feature>
<evidence type="ECO:0000256" key="9">
    <source>
        <dbReference type="ARBA" id="ARBA00023160"/>
    </source>
</evidence>
<keyword evidence="7 12" id="KW-0276">Fatty acid metabolism</keyword>
<keyword evidence="12" id="KW-0511">Multifunctional enzyme</keyword>
<protein>
    <recommendedName>
        <fullName evidence="3 12">Beta-ketoacyl-[acyl-carrier-protein] synthase III</fullName>
        <shortName evidence="12">Beta-ketoacyl-ACP synthase III</shortName>
        <shortName evidence="12">KAS III</shortName>
        <ecNumber evidence="3 12">2.3.1.180</ecNumber>
    </recommendedName>
    <alternativeName>
        <fullName evidence="12">3-oxoacyl-[acyl-carrier-protein] synthase 3</fullName>
    </alternativeName>
    <alternativeName>
        <fullName evidence="12">3-oxoacyl-[acyl-carrier-protein] synthase III</fullName>
    </alternativeName>
</protein>
<sequence>MKGRPGIAGIGCAVPEQRVTNFDLEKLVDTSDEWIVTRTGIRERRILRPHEDPAQLGIAAARQAIAHAGLSPSDIDFLITATNVSEMLVPGSSPFICEGLKIQREIPFFDMIAGCTGFVYALKVAADLVTAGSYKNILVVGMEALSRFTDWQDRSTCVLFGDGAGAAVVRMMPAGRGILASSLAADSSKWGLLYVQAGGVRTPASLETVQKRQHFLRMEGGGVFKSAVQMMEETTERALADAGLTKDDIDWIVPHQANLRIITSLAKRFGIAMEKVIVNIDRYANTSTASIPIALTEAVSDGRIKPGDIVVLTAFGAGVTYGAIVLRW</sequence>
<evidence type="ECO:0000256" key="2">
    <source>
        <dbReference type="ARBA" id="ARBA00008642"/>
    </source>
</evidence>
<keyword evidence="10 12" id="KW-0012">Acyltransferase</keyword>
<keyword evidence="4 12" id="KW-0963">Cytoplasm</keyword>
<keyword evidence="8 12" id="KW-0443">Lipid metabolism</keyword>
<evidence type="ECO:0000256" key="11">
    <source>
        <dbReference type="ARBA" id="ARBA00051096"/>
    </source>
</evidence>
<feature type="region of interest" description="ACP-binding" evidence="12">
    <location>
        <begin position="256"/>
        <end position="260"/>
    </location>
</feature>
<evidence type="ECO:0000256" key="1">
    <source>
        <dbReference type="ARBA" id="ARBA00005194"/>
    </source>
</evidence>
<dbReference type="Gene3D" id="3.40.47.10">
    <property type="match status" value="1"/>
</dbReference>
<evidence type="ECO:0000256" key="4">
    <source>
        <dbReference type="ARBA" id="ARBA00022490"/>
    </source>
</evidence>
<comment type="pathway">
    <text evidence="1 12">Lipid metabolism; fatty acid biosynthesis.</text>
</comment>
<dbReference type="SUPFAM" id="SSF53901">
    <property type="entry name" value="Thiolase-like"/>
    <property type="match status" value="1"/>
</dbReference>
<dbReference type="FunFam" id="3.40.47.10:FF:000004">
    <property type="entry name" value="3-oxoacyl-[acyl-carrier-protein] synthase 3"/>
    <property type="match status" value="1"/>
</dbReference>
<organism evidence="15">
    <name type="scientific">Acetithermum autotrophicum</name>
    <dbReference type="NCBI Taxonomy" id="1446466"/>
    <lineage>
        <taxon>Bacteria</taxon>
        <taxon>Candidatus Bipolaricaulota</taxon>
        <taxon>Candidatus Acetithermum</taxon>
    </lineage>
</organism>
<evidence type="ECO:0000256" key="12">
    <source>
        <dbReference type="HAMAP-Rule" id="MF_01815"/>
    </source>
</evidence>
<keyword evidence="5 12" id="KW-0444">Lipid biosynthesis</keyword>
<dbReference type="GO" id="GO:0033818">
    <property type="term" value="F:beta-ketoacyl-acyl-carrier-protein synthase III activity"/>
    <property type="evidence" value="ECO:0007669"/>
    <property type="project" value="UniProtKB-UniRule"/>
</dbReference>
<keyword evidence="6 12" id="KW-0808">Transferase</keyword>
<feature type="active site" evidence="12">
    <location>
        <position position="285"/>
    </location>
</feature>
<feature type="domain" description="Beta-ketoacyl-[acyl-carrier-protein] synthase III C-terminal" evidence="13">
    <location>
        <begin position="239"/>
        <end position="328"/>
    </location>
</feature>
<dbReference type="NCBIfam" id="NF006829">
    <property type="entry name" value="PRK09352.1"/>
    <property type="match status" value="1"/>
</dbReference>
<reference evidence="15" key="2">
    <citation type="journal article" date="2012" name="PLoS ONE">
        <title>A Deeply Branching Thermophilic Bacterium with an Ancient Acetyl-CoA Pathway Dominates a Subsurface Ecosystem.</title>
        <authorList>
            <person name="Takami H."/>
            <person name="Noguchi H."/>
            <person name="Takaki Y."/>
            <person name="Uchiyama I."/>
            <person name="Toyoda A."/>
            <person name="Nishi S."/>
            <person name="Chee G.-J."/>
            <person name="Arai W."/>
            <person name="Nunoura T."/>
            <person name="Itoh T."/>
            <person name="Hattori M."/>
            <person name="Takai K."/>
        </authorList>
    </citation>
    <scope>NUCLEOTIDE SEQUENCE</scope>
</reference>
<dbReference type="PANTHER" id="PTHR34069">
    <property type="entry name" value="3-OXOACYL-[ACYL-CARRIER-PROTEIN] SYNTHASE 3"/>
    <property type="match status" value="1"/>
</dbReference>
<dbReference type="GO" id="GO:0044550">
    <property type="term" value="P:secondary metabolite biosynthetic process"/>
    <property type="evidence" value="ECO:0007669"/>
    <property type="project" value="TreeGrafter"/>
</dbReference>
<dbReference type="GO" id="GO:0004315">
    <property type="term" value="F:3-oxoacyl-[acyl-carrier-protein] synthase activity"/>
    <property type="evidence" value="ECO:0007669"/>
    <property type="project" value="InterPro"/>
</dbReference>
<accession>H5SVR3</accession>
<dbReference type="InterPro" id="IPR016039">
    <property type="entry name" value="Thiolase-like"/>
</dbReference>
<dbReference type="Pfam" id="PF08541">
    <property type="entry name" value="ACP_syn_III_C"/>
    <property type="match status" value="1"/>
</dbReference>
<dbReference type="NCBIfam" id="TIGR00747">
    <property type="entry name" value="fabH"/>
    <property type="match status" value="1"/>
</dbReference>
<dbReference type="UniPathway" id="UPA00094"/>
<proteinExistence type="inferred from homology"/>
<gene>
    <name evidence="12" type="primary">fabH</name>
    <name evidence="15" type="ORF">HGMM_OP4C332</name>
</gene>
<evidence type="ECO:0000256" key="7">
    <source>
        <dbReference type="ARBA" id="ARBA00022832"/>
    </source>
</evidence>
<comment type="subcellular location">
    <subcellularLocation>
        <location evidence="12">Cytoplasm</location>
    </subcellularLocation>
</comment>
<feature type="active site" evidence="12">
    <location>
        <position position="255"/>
    </location>
</feature>
<dbReference type="CDD" id="cd00830">
    <property type="entry name" value="KAS_III"/>
    <property type="match status" value="1"/>
</dbReference>
<dbReference type="InterPro" id="IPR013751">
    <property type="entry name" value="ACP_syn_III_N"/>
</dbReference>
<comment type="similarity">
    <text evidence="2 12">Belongs to the thiolase-like superfamily. FabH family.</text>
</comment>
<dbReference type="InterPro" id="IPR013747">
    <property type="entry name" value="ACP_syn_III_C"/>
</dbReference>
<comment type="catalytic activity">
    <reaction evidence="11">
        <text>malonyl-[ACP] + acetyl-CoA + H(+) = 3-oxobutanoyl-[ACP] + CO2 + CoA</text>
        <dbReference type="Rhea" id="RHEA:12080"/>
        <dbReference type="Rhea" id="RHEA-COMP:9623"/>
        <dbReference type="Rhea" id="RHEA-COMP:9625"/>
        <dbReference type="ChEBI" id="CHEBI:15378"/>
        <dbReference type="ChEBI" id="CHEBI:16526"/>
        <dbReference type="ChEBI" id="CHEBI:57287"/>
        <dbReference type="ChEBI" id="CHEBI:57288"/>
        <dbReference type="ChEBI" id="CHEBI:78449"/>
        <dbReference type="ChEBI" id="CHEBI:78450"/>
        <dbReference type="EC" id="2.3.1.180"/>
    </reaction>
    <physiologicalReaction direction="left-to-right" evidence="11">
        <dbReference type="Rhea" id="RHEA:12081"/>
    </physiologicalReaction>
</comment>
<comment type="domain">
    <text evidence="12">The last Arg residue of the ACP-binding site is essential for the weak association between ACP/AcpP and FabH.</text>
</comment>
<evidence type="ECO:0000259" key="14">
    <source>
        <dbReference type="Pfam" id="PF08545"/>
    </source>
</evidence>
<name>H5SVR3_ACEAU</name>
<dbReference type="EMBL" id="AP011803">
    <property type="protein sequence ID" value="BAL59696.1"/>
    <property type="molecule type" value="Genomic_DNA"/>
</dbReference>
<evidence type="ECO:0000259" key="13">
    <source>
        <dbReference type="Pfam" id="PF08541"/>
    </source>
</evidence>
<dbReference type="PANTHER" id="PTHR34069:SF2">
    <property type="entry name" value="BETA-KETOACYL-[ACYL-CARRIER-PROTEIN] SYNTHASE III"/>
    <property type="match status" value="1"/>
</dbReference>
<evidence type="ECO:0000313" key="15">
    <source>
        <dbReference type="EMBL" id="BAL59696.1"/>
    </source>
</evidence>
<comment type="subunit">
    <text evidence="12">Homodimer.</text>
</comment>
<dbReference type="EC" id="2.3.1.180" evidence="3 12"/>
<dbReference type="AlphaFoldDB" id="H5SVR3"/>
<dbReference type="GO" id="GO:0005737">
    <property type="term" value="C:cytoplasm"/>
    <property type="evidence" value="ECO:0007669"/>
    <property type="project" value="UniProtKB-SubCell"/>
</dbReference>
<dbReference type="HAMAP" id="MF_01815">
    <property type="entry name" value="FabH"/>
    <property type="match status" value="1"/>
</dbReference>
<dbReference type="InterPro" id="IPR004655">
    <property type="entry name" value="FabH"/>
</dbReference>
<evidence type="ECO:0000256" key="5">
    <source>
        <dbReference type="ARBA" id="ARBA00022516"/>
    </source>
</evidence>
<evidence type="ECO:0000256" key="3">
    <source>
        <dbReference type="ARBA" id="ARBA00012333"/>
    </source>
</evidence>
<keyword evidence="9 12" id="KW-0275">Fatty acid biosynthesis</keyword>